<dbReference type="PROSITE" id="PS00061">
    <property type="entry name" value="ADH_SHORT"/>
    <property type="match status" value="1"/>
</dbReference>
<dbReference type="PRINTS" id="PR00081">
    <property type="entry name" value="GDHRDH"/>
</dbReference>
<keyword evidence="3" id="KW-0560">Oxidoreductase</keyword>
<comment type="caution">
    <text evidence="5">The sequence shown here is derived from an EMBL/GenBank/DDBJ whole genome shotgun (WGS) entry which is preliminary data.</text>
</comment>
<dbReference type="EMBL" id="JBFALK010000022">
    <property type="protein sequence ID" value="MEV0973391.1"/>
    <property type="molecule type" value="Genomic_DNA"/>
</dbReference>
<comment type="similarity">
    <text evidence="1 4">Belongs to the short-chain dehydrogenases/reductases (SDR) family.</text>
</comment>
<sequence length="229" mass="23741">MKIALVTGAGRGIGREIARQLAEQGMTVFAGVRDESHAPEGTRPVLLDVTDAAVAANAAKTIGEEFGRLDVLVNNAAVCGDFGVSPADATGEHMRTTYEVSVFGVVTVTHAMIPLLRASGEGRIVNMTTRLASVALTSAREGLNAEWRMLAYNSAKSALNALTVLYANELSESGILVNAVDPGHCATDLTGHTGTRMAAEGAAVAVRMATLTGDGPTGTFSSEEGQLPW</sequence>
<proteinExistence type="inferred from homology"/>
<dbReference type="InterPro" id="IPR036291">
    <property type="entry name" value="NAD(P)-bd_dom_sf"/>
</dbReference>
<accession>A0ABV3GP55</accession>
<name>A0ABV3GP55_MICGL</name>
<evidence type="ECO:0000256" key="4">
    <source>
        <dbReference type="RuleBase" id="RU000363"/>
    </source>
</evidence>
<evidence type="ECO:0000256" key="1">
    <source>
        <dbReference type="ARBA" id="ARBA00006484"/>
    </source>
</evidence>
<dbReference type="InterPro" id="IPR020904">
    <property type="entry name" value="Sc_DH/Rdtase_CS"/>
</dbReference>
<dbReference type="PRINTS" id="PR00080">
    <property type="entry name" value="SDRFAMILY"/>
</dbReference>
<reference evidence="5 6" key="1">
    <citation type="submission" date="2024-06" db="EMBL/GenBank/DDBJ databases">
        <title>The Natural Products Discovery Center: Release of the First 8490 Sequenced Strains for Exploring Actinobacteria Biosynthetic Diversity.</title>
        <authorList>
            <person name="Kalkreuter E."/>
            <person name="Kautsar S.A."/>
            <person name="Yang D."/>
            <person name="Bader C.D."/>
            <person name="Teijaro C.N."/>
            <person name="Fluegel L."/>
            <person name="Davis C.M."/>
            <person name="Simpson J.R."/>
            <person name="Lauterbach L."/>
            <person name="Steele A.D."/>
            <person name="Gui C."/>
            <person name="Meng S."/>
            <person name="Li G."/>
            <person name="Viehrig K."/>
            <person name="Ye F."/>
            <person name="Su P."/>
            <person name="Kiefer A.F."/>
            <person name="Nichols A."/>
            <person name="Cepeda A.J."/>
            <person name="Yan W."/>
            <person name="Fan B."/>
            <person name="Jiang Y."/>
            <person name="Adhikari A."/>
            <person name="Zheng C.-J."/>
            <person name="Schuster L."/>
            <person name="Cowan T.M."/>
            <person name="Smanski M.J."/>
            <person name="Chevrette M.G."/>
            <person name="De Carvalho L.P.S."/>
            <person name="Shen B."/>
        </authorList>
    </citation>
    <scope>NUCLEOTIDE SEQUENCE [LARGE SCALE GENOMIC DNA]</scope>
    <source>
        <strain evidence="5 6">NPDC050100</strain>
    </source>
</reference>
<evidence type="ECO:0000313" key="5">
    <source>
        <dbReference type="EMBL" id="MEV0973391.1"/>
    </source>
</evidence>
<protein>
    <submittedName>
        <fullName evidence="5">SDR family NAD(P)-dependent oxidoreductase</fullName>
    </submittedName>
</protein>
<dbReference type="RefSeq" id="WP_358139017.1">
    <property type="nucleotide sequence ID" value="NZ_JBFALK010000022.1"/>
</dbReference>
<dbReference type="InterPro" id="IPR002347">
    <property type="entry name" value="SDR_fam"/>
</dbReference>
<keyword evidence="6" id="KW-1185">Reference proteome</keyword>
<dbReference type="Proteomes" id="UP001551675">
    <property type="component" value="Unassembled WGS sequence"/>
</dbReference>
<evidence type="ECO:0000256" key="3">
    <source>
        <dbReference type="ARBA" id="ARBA00023002"/>
    </source>
</evidence>
<dbReference type="PANTHER" id="PTHR43490">
    <property type="entry name" value="(+)-NEOMENTHOL DEHYDROGENASE"/>
    <property type="match status" value="1"/>
</dbReference>
<evidence type="ECO:0000256" key="2">
    <source>
        <dbReference type="ARBA" id="ARBA00022857"/>
    </source>
</evidence>
<keyword evidence="2" id="KW-0521">NADP</keyword>
<dbReference type="Gene3D" id="3.40.50.720">
    <property type="entry name" value="NAD(P)-binding Rossmann-like Domain"/>
    <property type="match status" value="1"/>
</dbReference>
<dbReference type="SUPFAM" id="SSF51735">
    <property type="entry name" value="NAD(P)-binding Rossmann-fold domains"/>
    <property type="match status" value="1"/>
</dbReference>
<dbReference type="Pfam" id="PF00106">
    <property type="entry name" value="adh_short"/>
    <property type="match status" value="1"/>
</dbReference>
<gene>
    <name evidence="5" type="ORF">AB0I59_32725</name>
</gene>
<evidence type="ECO:0000313" key="6">
    <source>
        <dbReference type="Proteomes" id="UP001551675"/>
    </source>
</evidence>
<organism evidence="5 6">
    <name type="scientific">Microtetraspora glauca</name>
    <dbReference type="NCBI Taxonomy" id="1996"/>
    <lineage>
        <taxon>Bacteria</taxon>
        <taxon>Bacillati</taxon>
        <taxon>Actinomycetota</taxon>
        <taxon>Actinomycetes</taxon>
        <taxon>Streptosporangiales</taxon>
        <taxon>Streptosporangiaceae</taxon>
        <taxon>Microtetraspora</taxon>
    </lineage>
</organism>
<dbReference type="PANTHER" id="PTHR43490:SF99">
    <property type="entry name" value="SHORT-CHAIN DEHYDROGENASE_REDUCTASE"/>
    <property type="match status" value="1"/>
</dbReference>